<dbReference type="GO" id="GO:0004497">
    <property type="term" value="F:monooxygenase activity"/>
    <property type="evidence" value="ECO:0007669"/>
    <property type="project" value="UniProtKB-ARBA"/>
</dbReference>
<evidence type="ECO:0000256" key="4">
    <source>
        <dbReference type="ARBA" id="ARBA00023014"/>
    </source>
</evidence>
<evidence type="ECO:0000256" key="2">
    <source>
        <dbReference type="ARBA" id="ARBA00022723"/>
    </source>
</evidence>
<feature type="domain" description="Rieske" evidence="5">
    <location>
        <begin position="13"/>
        <end position="129"/>
    </location>
</feature>
<dbReference type="AlphaFoldDB" id="A0A9W6R8I2"/>
<evidence type="ECO:0000313" key="7">
    <source>
        <dbReference type="Proteomes" id="UP001165136"/>
    </source>
</evidence>
<evidence type="ECO:0000256" key="3">
    <source>
        <dbReference type="ARBA" id="ARBA00023004"/>
    </source>
</evidence>
<keyword evidence="3" id="KW-0408">Iron</keyword>
<sequence>MAPSGTQQSANSVVVARSGDVAEGGRYVVAVRDDLHIGIFRFRGALYAYENTCPHQGGPACQGRLVDGVRERLDEHRNSLGRTFDKDDPHIVCPWHGFEFRLTSGEHPGAPRYRLRAFEVSEKEGEISVVV</sequence>
<dbReference type="CDD" id="cd03467">
    <property type="entry name" value="Rieske"/>
    <property type="match status" value="1"/>
</dbReference>
<dbReference type="PANTHER" id="PTHR21496">
    <property type="entry name" value="FERREDOXIN-RELATED"/>
    <property type="match status" value="1"/>
</dbReference>
<dbReference type="Pfam" id="PF00355">
    <property type="entry name" value="Rieske"/>
    <property type="match status" value="1"/>
</dbReference>
<dbReference type="InterPro" id="IPR017941">
    <property type="entry name" value="Rieske_2Fe-2S"/>
</dbReference>
<keyword evidence="4" id="KW-0411">Iron-sulfur</keyword>
<dbReference type="PROSITE" id="PS51296">
    <property type="entry name" value="RIESKE"/>
    <property type="match status" value="1"/>
</dbReference>
<name>A0A9W6R8I2_9PSEU</name>
<dbReference type="Proteomes" id="UP001165136">
    <property type="component" value="Unassembled WGS sequence"/>
</dbReference>
<gene>
    <name evidence="6" type="ORF">Atai01_68490</name>
</gene>
<evidence type="ECO:0000259" key="5">
    <source>
        <dbReference type="PROSITE" id="PS51296"/>
    </source>
</evidence>
<dbReference type="GO" id="GO:0046872">
    <property type="term" value="F:metal ion binding"/>
    <property type="evidence" value="ECO:0007669"/>
    <property type="project" value="UniProtKB-KW"/>
</dbReference>
<dbReference type="SUPFAM" id="SSF50022">
    <property type="entry name" value="ISP domain"/>
    <property type="match status" value="1"/>
</dbReference>
<evidence type="ECO:0000313" key="6">
    <source>
        <dbReference type="EMBL" id="GLY70230.1"/>
    </source>
</evidence>
<evidence type="ECO:0000256" key="1">
    <source>
        <dbReference type="ARBA" id="ARBA00022714"/>
    </source>
</evidence>
<protein>
    <submittedName>
        <fullName evidence="6">(2Fe-2S)-binding protein</fullName>
    </submittedName>
</protein>
<dbReference type="InterPro" id="IPR036922">
    <property type="entry name" value="Rieske_2Fe-2S_sf"/>
</dbReference>
<keyword evidence="7" id="KW-1185">Reference proteome</keyword>
<accession>A0A9W6R8I2</accession>
<keyword evidence="1" id="KW-0001">2Fe-2S</keyword>
<dbReference type="RefSeq" id="WP_285489474.1">
    <property type="nucleotide sequence ID" value="NZ_BSTI01000021.1"/>
</dbReference>
<dbReference type="GO" id="GO:0051537">
    <property type="term" value="F:2 iron, 2 sulfur cluster binding"/>
    <property type="evidence" value="ECO:0007669"/>
    <property type="project" value="UniProtKB-KW"/>
</dbReference>
<dbReference type="Gene3D" id="2.102.10.10">
    <property type="entry name" value="Rieske [2Fe-2S] iron-sulphur domain"/>
    <property type="match status" value="1"/>
</dbReference>
<reference evidence="6" key="1">
    <citation type="submission" date="2023-03" db="EMBL/GenBank/DDBJ databases">
        <title>Amycolatopsis taiwanensis NBRC 103393.</title>
        <authorList>
            <person name="Ichikawa N."/>
            <person name="Sato H."/>
            <person name="Tonouchi N."/>
        </authorList>
    </citation>
    <scope>NUCLEOTIDE SEQUENCE</scope>
    <source>
        <strain evidence="6">NBRC 103393</strain>
    </source>
</reference>
<comment type="caution">
    <text evidence="6">The sequence shown here is derived from an EMBL/GenBank/DDBJ whole genome shotgun (WGS) entry which is preliminary data.</text>
</comment>
<dbReference type="EMBL" id="BSTI01000021">
    <property type="protein sequence ID" value="GLY70230.1"/>
    <property type="molecule type" value="Genomic_DNA"/>
</dbReference>
<dbReference type="GO" id="GO:0016705">
    <property type="term" value="F:oxidoreductase activity, acting on paired donors, with incorporation or reduction of molecular oxygen"/>
    <property type="evidence" value="ECO:0007669"/>
    <property type="project" value="UniProtKB-ARBA"/>
</dbReference>
<proteinExistence type="predicted"/>
<keyword evidence="2" id="KW-0479">Metal-binding</keyword>
<dbReference type="PANTHER" id="PTHR21496:SF23">
    <property type="entry name" value="3-PHENYLPROPIONATE_CINNAMIC ACID DIOXYGENASE FERREDOXIN SUBUNIT"/>
    <property type="match status" value="1"/>
</dbReference>
<organism evidence="6 7">
    <name type="scientific">Amycolatopsis taiwanensis</name>
    <dbReference type="NCBI Taxonomy" id="342230"/>
    <lineage>
        <taxon>Bacteria</taxon>
        <taxon>Bacillati</taxon>
        <taxon>Actinomycetota</taxon>
        <taxon>Actinomycetes</taxon>
        <taxon>Pseudonocardiales</taxon>
        <taxon>Pseudonocardiaceae</taxon>
        <taxon>Amycolatopsis</taxon>
    </lineage>
</organism>